<evidence type="ECO:0000313" key="1">
    <source>
        <dbReference type="EMBL" id="KUH33158.1"/>
    </source>
</evidence>
<sequence length="79" mass="9082">MVQIQDVHVSLATMRITRNPKSGIVIFWNNPSKITEVQSDVVSYSCELHECEFGEFRYIVSDIIEQCHVLVSLKKTLLD</sequence>
<evidence type="ECO:0000313" key="2">
    <source>
        <dbReference type="Proteomes" id="UP000053462"/>
    </source>
</evidence>
<gene>
    <name evidence="1" type="ORF">APY94_07060</name>
</gene>
<reference evidence="1 2" key="1">
    <citation type="submission" date="2015-10" db="EMBL/GenBank/DDBJ databases">
        <title>Draft genome sequence of Thermococcus celericrescens strain DSM 17994.</title>
        <authorList>
            <person name="Hong S.-J."/>
            <person name="Park C.-E."/>
            <person name="Shin J.-H."/>
        </authorList>
    </citation>
    <scope>NUCLEOTIDE SEQUENCE [LARGE SCALE GENOMIC DNA]</scope>
    <source>
        <strain evidence="1 2">DSM 17994</strain>
    </source>
</reference>
<protein>
    <submittedName>
        <fullName evidence="1">Uncharacterized protein</fullName>
    </submittedName>
</protein>
<organism evidence="1 2">
    <name type="scientific">Thermococcus celericrescens</name>
    <dbReference type="NCBI Taxonomy" id="227598"/>
    <lineage>
        <taxon>Archaea</taxon>
        <taxon>Methanobacteriati</taxon>
        <taxon>Methanobacteriota</taxon>
        <taxon>Thermococci</taxon>
        <taxon>Thermococcales</taxon>
        <taxon>Thermococcaceae</taxon>
        <taxon>Thermococcus</taxon>
    </lineage>
</organism>
<dbReference type="STRING" id="227598.APY94_07060"/>
<dbReference type="EMBL" id="LLYW01000024">
    <property type="protein sequence ID" value="KUH33158.1"/>
    <property type="molecule type" value="Genomic_DNA"/>
</dbReference>
<keyword evidence="2" id="KW-1185">Reference proteome</keyword>
<name>A0A100XXP3_9EURY</name>
<accession>A0A100XXP3</accession>
<proteinExistence type="predicted"/>
<dbReference type="Proteomes" id="UP000053462">
    <property type="component" value="Unassembled WGS sequence"/>
</dbReference>
<comment type="caution">
    <text evidence="1">The sequence shown here is derived from an EMBL/GenBank/DDBJ whole genome shotgun (WGS) entry which is preliminary data.</text>
</comment>
<dbReference type="AlphaFoldDB" id="A0A100XXP3"/>